<gene>
    <name evidence="1" type="ORF">L1987_29695</name>
</gene>
<name>A0ACB9I210_9ASTR</name>
<reference evidence="2" key="1">
    <citation type="journal article" date="2022" name="Mol. Ecol. Resour.">
        <title>The genomes of chicory, endive, great burdock and yacon provide insights into Asteraceae palaeo-polyploidization history and plant inulin production.</title>
        <authorList>
            <person name="Fan W."/>
            <person name="Wang S."/>
            <person name="Wang H."/>
            <person name="Wang A."/>
            <person name="Jiang F."/>
            <person name="Liu H."/>
            <person name="Zhao H."/>
            <person name="Xu D."/>
            <person name="Zhang Y."/>
        </authorList>
    </citation>
    <scope>NUCLEOTIDE SEQUENCE [LARGE SCALE GENOMIC DNA]</scope>
    <source>
        <strain evidence="2">cv. Yunnan</strain>
    </source>
</reference>
<protein>
    <submittedName>
        <fullName evidence="1">Uncharacterized protein</fullName>
    </submittedName>
</protein>
<dbReference type="Proteomes" id="UP001056120">
    <property type="component" value="Linkage Group LG10"/>
</dbReference>
<comment type="caution">
    <text evidence="1">The sequence shown here is derived from an EMBL/GenBank/DDBJ whole genome shotgun (WGS) entry which is preliminary data.</text>
</comment>
<evidence type="ECO:0000313" key="1">
    <source>
        <dbReference type="EMBL" id="KAI3801586.1"/>
    </source>
</evidence>
<organism evidence="1 2">
    <name type="scientific">Smallanthus sonchifolius</name>
    <dbReference type="NCBI Taxonomy" id="185202"/>
    <lineage>
        <taxon>Eukaryota</taxon>
        <taxon>Viridiplantae</taxon>
        <taxon>Streptophyta</taxon>
        <taxon>Embryophyta</taxon>
        <taxon>Tracheophyta</taxon>
        <taxon>Spermatophyta</taxon>
        <taxon>Magnoliopsida</taxon>
        <taxon>eudicotyledons</taxon>
        <taxon>Gunneridae</taxon>
        <taxon>Pentapetalae</taxon>
        <taxon>asterids</taxon>
        <taxon>campanulids</taxon>
        <taxon>Asterales</taxon>
        <taxon>Asteraceae</taxon>
        <taxon>Asteroideae</taxon>
        <taxon>Heliantheae alliance</taxon>
        <taxon>Millerieae</taxon>
        <taxon>Smallanthus</taxon>
    </lineage>
</organism>
<proteinExistence type="predicted"/>
<sequence>MKVRERDILWSLDAIFCPSSPDDGHVHGGGDGEESEKEDGSHGNDPHVCSPTQFHFQTPFFLLLLITAAFLKSRVFKIGYADVLDRTQKFLGSKGQ</sequence>
<accession>A0ACB9I210</accession>
<dbReference type="EMBL" id="CM042027">
    <property type="protein sequence ID" value="KAI3801586.1"/>
    <property type="molecule type" value="Genomic_DNA"/>
</dbReference>
<evidence type="ECO:0000313" key="2">
    <source>
        <dbReference type="Proteomes" id="UP001056120"/>
    </source>
</evidence>
<reference evidence="1 2" key="2">
    <citation type="journal article" date="2022" name="Mol. Ecol. Resour.">
        <title>The genomes of chicory, endive, great burdock and yacon provide insights into Asteraceae paleo-polyploidization history and plant inulin production.</title>
        <authorList>
            <person name="Fan W."/>
            <person name="Wang S."/>
            <person name="Wang H."/>
            <person name="Wang A."/>
            <person name="Jiang F."/>
            <person name="Liu H."/>
            <person name="Zhao H."/>
            <person name="Xu D."/>
            <person name="Zhang Y."/>
        </authorList>
    </citation>
    <scope>NUCLEOTIDE SEQUENCE [LARGE SCALE GENOMIC DNA]</scope>
    <source>
        <strain evidence="2">cv. Yunnan</strain>
        <tissue evidence="1">Leaves</tissue>
    </source>
</reference>
<keyword evidence="2" id="KW-1185">Reference proteome</keyword>